<dbReference type="AlphaFoldDB" id="A0A919AXL4"/>
<dbReference type="GO" id="GO:0016020">
    <property type="term" value="C:membrane"/>
    <property type="evidence" value="ECO:0007669"/>
    <property type="project" value="TreeGrafter"/>
</dbReference>
<organism evidence="2 3">
    <name type="scientific">Kordiimonas sediminis</name>
    <dbReference type="NCBI Taxonomy" id="1735581"/>
    <lineage>
        <taxon>Bacteria</taxon>
        <taxon>Pseudomonadati</taxon>
        <taxon>Pseudomonadota</taxon>
        <taxon>Alphaproteobacteria</taxon>
        <taxon>Kordiimonadales</taxon>
        <taxon>Kordiimonadaceae</taxon>
        <taxon>Kordiimonas</taxon>
    </lineage>
</organism>
<proteinExistence type="predicted"/>
<keyword evidence="3" id="KW-1185">Reference proteome</keyword>
<accession>A0A919AXL4</accession>
<dbReference type="Gene3D" id="1.20.120.1630">
    <property type="match status" value="1"/>
</dbReference>
<dbReference type="PANTHER" id="PTHR32251">
    <property type="entry name" value="3-OXO-5-ALPHA-STEROID 4-DEHYDROGENASE"/>
    <property type="match status" value="1"/>
</dbReference>
<feature type="transmembrane region" description="Helical" evidence="1">
    <location>
        <begin position="135"/>
        <end position="155"/>
    </location>
</feature>
<dbReference type="PROSITE" id="PS50244">
    <property type="entry name" value="S5A_REDUCTASE"/>
    <property type="match status" value="1"/>
</dbReference>
<protein>
    <submittedName>
        <fullName evidence="2">Membrane protein</fullName>
    </submittedName>
</protein>
<feature type="transmembrane region" description="Helical" evidence="1">
    <location>
        <begin position="57"/>
        <end position="81"/>
    </location>
</feature>
<evidence type="ECO:0000256" key="1">
    <source>
        <dbReference type="SAM" id="Phobius"/>
    </source>
</evidence>
<gene>
    <name evidence="2" type="ORF">GCM10017044_26630</name>
</gene>
<dbReference type="Proteomes" id="UP000630923">
    <property type="component" value="Unassembled WGS sequence"/>
</dbReference>
<keyword evidence="1" id="KW-0472">Membrane</keyword>
<dbReference type="EMBL" id="BNCI01000002">
    <property type="protein sequence ID" value="GHF29980.1"/>
    <property type="molecule type" value="Genomic_DNA"/>
</dbReference>
<feature type="transmembrane region" description="Helical" evidence="1">
    <location>
        <begin position="102"/>
        <end position="129"/>
    </location>
</feature>
<feature type="transmembrane region" description="Helical" evidence="1">
    <location>
        <begin position="34"/>
        <end position="51"/>
    </location>
</feature>
<reference evidence="2" key="1">
    <citation type="journal article" date="2014" name="Int. J. Syst. Evol. Microbiol.">
        <title>Complete genome sequence of Corynebacterium casei LMG S-19264T (=DSM 44701T), isolated from a smear-ripened cheese.</title>
        <authorList>
            <consortium name="US DOE Joint Genome Institute (JGI-PGF)"/>
            <person name="Walter F."/>
            <person name="Albersmeier A."/>
            <person name="Kalinowski J."/>
            <person name="Ruckert C."/>
        </authorList>
    </citation>
    <scope>NUCLEOTIDE SEQUENCE</scope>
    <source>
        <strain evidence="2">KCTC 42590</strain>
    </source>
</reference>
<dbReference type="InterPro" id="IPR010721">
    <property type="entry name" value="UstE-like"/>
</dbReference>
<keyword evidence="1" id="KW-1133">Transmembrane helix</keyword>
<sequence>MIDLALVVAQALVPALLILWCISILTGKVSFIDSFWGAGFALIAATCLLHFGNIGAISLVTAGLTIVWGMRLALYLLKRFLHEGEDKRYIRMTKGKEGLSRHFFTLFMVFGFQGALMFIISAPVMYAFLKADQSLTLLSYVGIALWCAGIFFEWVGDYQLAAFKKNPDNAGKVLNTGLWAWTRHPNYFGDFCVWWGLWMISHHPVTIVAPIIMSILLMKVSGTPLLEKSLKYSRPGYDDYIRNTSEFFPRPPKGT</sequence>
<dbReference type="RefSeq" id="WP_191253756.1">
    <property type="nucleotide sequence ID" value="NZ_BNCI01000002.1"/>
</dbReference>
<keyword evidence="1" id="KW-0812">Transmembrane</keyword>
<evidence type="ECO:0000313" key="3">
    <source>
        <dbReference type="Proteomes" id="UP000630923"/>
    </source>
</evidence>
<reference evidence="2" key="2">
    <citation type="submission" date="2020-09" db="EMBL/GenBank/DDBJ databases">
        <authorList>
            <person name="Sun Q."/>
            <person name="Kim S."/>
        </authorList>
    </citation>
    <scope>NUCLEOTIDE SEQUENCE</scope>
    <source>
        <strain evidence="2">KCTC 42590</strain>
    </source>
</reference>
<dbReference type="PANTHER" id="PTHR32251:SF17">
    <property type="entry name" value="STEROID 5-ALPHA REDUCTASE C-TERMINAL DOMAIN-CONTAINING PROTEIN"/>
    <property type="match status" value="1"/>
</dbReference>
<dbReference type="Pfam" id="PF06966">
    <property type="entry name" value="DUF1295"/>
    <property type="match status" value="1"/>
</dbReference>
<comment type="caution">
    <text evidence="2">The sequence shown here is derived from an EMBL/GenBank/DDBJ whole genome shotgun (WGS) entry which is preliminary data.</text>
</comment>
<evidence type="ECO:0000313" key="2">
    <source>
        <dbReference type="EMBL" id="GHF29980.1"/>
    </source>
</evidence>
<name>A0A919AXL4_9PROT</name>
<feature type="transmembrane region" description="Helical" evidence="1">
    <location>
        <begin position="6"/>
        <end position="27"/>
    </location>
</feature>